<evidence type="ECO:0000256" key="2">
    <source>
        <dbReference type="ARBA" id="ARBA00005417"/>
    </source>
</evidence>
<dbReference type="PANTHER" id="PTHR43297:SF2">
    <property type="entry name" value="DIPEPTIDE TRANSPORT ATP-BINDING PROTEIN DPPD"/>
    <property type="match status" value="1"/>
</dbReference>
<evidence type="ECO:0000256" key="3">
    <source>
        <dbReference type="ARBA" id="ARBA00022448"/>
    </source>
</evidence>
<dbReference type="InterPro" id="IPR027417">
    <property type="entry name" value="P-loop_NTPase"/>
</dbReference>
<evidence type="ECO:0000256" key="6">
    <source>
        <dbReference type="ARBA" id="ARBA00022840"/>
    </source>
</evidence>
<dbReference type="PROSITE" id="PS00211">
    <property type="entry name" value="ABC_TRANSPORTER_1"/>
    <property type="match status" value="1"/>
</dbReference>
<sequence>MAGGLALEGLRLEAGGRVLVDGVSLALRRGEVLGLVGTSGGGKSLTALALLGLLPAGVRRAAGVLRLDGAVLDAAGQAALRGRRIGFVQQAPRGGFNPLVSIGRHFRETLACDGLRGGAATARAESLLREVGFAEPAALLGLYPSQLSGGMLQRAMLALALARDPGFLLVDEPTTDLDLIVQAQILGLLERLVARRGLGLLLVTHDLSVVARLAGRVAVMQAGRVVEEQPVHDFFDAPRHPHSQNLLATHFALYGEAAPA</sequence>
<keyword evidence="10" id="KW-1185">Reference proteome</keyword>
<dbReference type="Proteomes" id="UP000223527">
    <property type="component" value="Unassembled WGS sequence"/>
</dbReference>
<evidence type="ECO:0000313" key="9">
    <source>
        <dbReference type="EMBL" id="PHK94150.1"/>
    </source>
</evidence>
<dbReference type="Pfam" id="PF00005">
    <property type="entry name" value="ABC_tran"/>
    <property type="match status" value="1"/>
</dbReference>
<evidence type="ECO:0000256" key="4">
    <source>
        <dbReference type="ARBA" id="ARBA00022475"/>
    </source>
</evidence>
<dbReference type="PANTHER" id="PTHR43297">
    <property type="entry name" value="OLIGOPEPTIDE TRANSPORT ATP-BINDING PROTEIN APPD"/>
    <property type="match status" value="1"/>
</dbReference>
<comment type="caution">
    <text evidence="9">The sequence shown here is derived from an EMBL/GenBank/DDBJ whole genome shotgun (WGS) entry which is preliminary data.</text>
</comment>
<dbReference type="GO" id="GO:0005524">
    <property type="term" value="F:ATP binding"/>
    <property type="evidence" value="ECO:0007669"/>
    <property type="project" value="UniProtKB-KW"/>
</dbReference>
<keyword evidence="4" id="KW-1003">Cell membrane</keyword>
<keyword evidence="6 9" id="KW-0067">ATP-binding</keyword>
<protein>
    <submittedName>
        <fullName evidence="9">Nickel import ATP-binding protein NikD</fullName>
    </submittedName>
</protein>
<comment type="subcellular location">
    <subcellularLocation>
        <location evidence="1">Cell inner membrane</location>
        <topology evidence="1">Peripheral membrane protein</topology>
    </subcellularLocation>
</comment>
<dbReference type="SMART" id="SM00382">
    <property type="entry name" value="AAA"/>
    <property type="match status" value="1"/>
</dbReference>
<dbReference type="PROSITE" id="PS50893">
    <property type="entry name" value="ABC_TRANSPORTER_2"/>
    <property type="match status" value="1"/>
</dbReference>
<dbReference type="AlphaFoldDB" id="A0A2C7A710"/>
<keyword evidence="3" id="KW-0813">Transport</keyword>
<dbReference type="SUPFAM" id="SSF52540">
    <property type="entry name" value="P-loop containing nucleoside triphosphate hydrolases"/>
    <property type="match status" value="1"/>
</dbReference>
<dbReference type="Gene3D" id="3.40.50.300">
    <property type="entry name" value="P-loop containing nucleotide triphosphate hydrolases"/>
    <property type="match status" value="1"/>
</dbReference>
<gene>
    <name evidence="9" type="primary">nikD</name>
    <name evidence="9" type="ORF">CR162_14500</name>
</gene>
<keyword evidence="5" id="KW-0547">Nucleotide-binding</keyword>
<dbReference type="GO" id="GO:0005886">
    <property type="term" value="C:plasma membrane"/>
    <property type="evidence" value="ECO:0007669"/>
    <property type="project" value="UniProtKB-SubCell"/>
</dbReference>
<dbReference type="InterPro" id="IPR017871">
    <property type="entry name" value="ABC_transporter-like_CS"/>
</dbReference>
<organism evidence="9 10">
    <name type="scientific">Teichococcus rhizosphaerae</name>
    <dbReference type="NCBI Taxonomy" id="1335062"/>
    <lineage>
        <taxon>Bacteria</taxon>
        <taxon>Pseudomonadati</taxon>
        <taxon>Pseudomonadota</taxon>
        <taxon>Alphaproteobacteria</taxon>
        <taxon>Acetobacterales</taxon>
        <taxon>Roseomonadaceae</taxon>
        <taxon>Roseomonas</taxon>
    </lineage>
</organism>
<evidence type="ECO:0000256" key="1">
    <source>
        <dbReference type="ARBA" id="ARBA00004417"/>
    </source>
</evidence>
<evidence type="ECO:0000259" key="8">
    <source>
        <dbReference type="PROSITE" id="PS50893"/>
    </source>
</evidence>
<comment type="similarity">
    <text evidence="2">Belongs to the ABC transporter superfamily.</text>
</comment>
<dbReference type="OrthoDB" id="37801at2"/>
<dbReference type="RefSeq" id="WP_099096254.1">
    <property type="nucleotide sequence ID" value="NZ_PDNU01000030.1"/>
</dbReference>
<evidence type="ECO:0000256" key="5">
    <source>
        <dbReference type="ARBA" id="ARBA00022741"/>
    </source>
</evidence>
<dbReference type="CDD" id="cd03257">
    <property type="entry name" value="ABC_NikE_OppD_transporters"/>
    <property type="match status" value="1"/>
</dbReference>
<accession>A0A2C7A710</accession>
<evidence type="ECO:0000256" key="7">
    <source>
        <dbReference type="ARBA" id="ARBA00023136"/>
    </source>
</evidence>
<dbReference type="InterPro" id="IPR003439">
    <property type="entry name" value="ABC_transporter-like_ATP-bd"/>
</dbReference>
<feature type="domain" description="ABC transporter" evidence="8">
    <location>
        <begin position="5"/>
        <end position="247"/>
    </location>
</feature>
<proteinExistence type="inferred from homology"/>
<keyword evidence="7" id="KW-0472">Membrane</keyword>
<dbReference type="InterPro" id="IPR050388">
    <property type="entry name" value="ABC_Ni/Peptide_Import"/>
</dbReference>
<reference evidence="9 10" key="1">
    <citation type="submission" date="2017-10" db="EMBL/GenBank/DDBJ databases">
        <authorList>
            <person name="Banno H."/>
            <person name="Chua N.-H."/>
        </authorList>
    </citation>
    <scope>NUCLEOTIDE SEQUENCE [LARGE SCALE GENOMIC DNA]</scope>
    <source>
        <strain evidence="9 10">YW11</strain>
    </source>
</reference>
<dbReference type="InterPro" id="IPR003593">
    <property type="entry name" value="AAA+_ATPase"/>
</dbReference>
<dbReference type="GO" id="GO:0016887">
    <property type="term" value="F:ATP hydrolysis activity"/>
    <property type="evidence" value="ECO:0007669"/>
    <property type="project" value="InterPro"/>
</dbReference>
<evidence type="ECO:0000313" key="10">
    <source>
        <dbReference type="Proteomes" id="UP000223527"/>
    </source>
</evidence>
<dbReference type="EMBL" id="PDNU01000030">
    <property type="protein sequence ID" value="PHK94150.1"/>
    <property type="molecule type" value="Genomic_DNA"/>
</dbReference>
<name>A0A2C7A710_9PROT</name>